<name>A0ABY7BMY9_9FIRM</name>
<accession>A0ABY7BMY9</accession>
<dbReference type="RefSeq" id="WP_045168549.1">
    <property type="nucleotide sequence ID" value="NZ_CP113865.1"/>
</dbReference>
<proteinExistence type="predicted"/>
<protein>
    <submittedName>
        <fullName evidence="2">Uncharacterized protein</fullName>
    </submittedName>
</protein>
<keyword evidence="3" id="KW-1185">Reference proteome</keyword>
<evidence type="ECO:0000313" key="3">
    <source>
        <dbReference type="Proteomes" id="UP001164909"/>
    </source>
</evidence>
<gene>
    <name evidence="2" type="ORF">OTK00_000085</name>
</gene>
<dbReference type="EMBL" id="CP113865">
    <property type="protein sequence ID" value="WAM33944.1"/>
    <property type="molecule type" value="Genomic_DNA"/>
</dbReference>
<feature type="chain" id="PRO_5046840825" evidence="1">
    <location>
        <begin position="27"/>
        <end position="176"/>
    </location>
</feature>
<evidence type="ECO:0000313" key="2">
    <source>
        <dbReference type="EMBL" id="WAM33944.1"/>
    </source>
</evidence>
<feature type="signal peptide" evidence="1">
    <location>
        <begin position="1"/>
        <end position="26"/>
    </location>
</feature>
<evidence type="ECO:0000256" key="1">
    <source>
        <dbReference type="SAM" id="SignalP"/>
    </source>
</evidence>
<organism evidence="2 3">
    <name type="scientific">Caldicellulosiruptor morganii</name>
    <dbReference type="NCBI Taxonomy" id="1387555"/>
    <lineage>
        <taxon>Bacteria</taxon>
        <taxon>Bacillati</taxon>
        <taxon>Bacillota</taxon>
        <taxon>Bacillota incertae sedis</taxon>
        <taxon>Caldicellulosiruptorales</taxon>
        <taxon>Caldicellulosiruptoraceae</taxon>
        <taxon>Caldicellulosiruptor</taxon>
    </lineage>
</organism>
<keyword evidence="1" id="KW-0732">Signal</keyword>
<sequence length="176" mass="20001">MKKYHFYLIAFLTSISLLLTSSQAKAYDVPVFKDETKIVVWLLRGGNLAAPVTQAVTNSVGFRYNQTSSTQRYVTQLDLCIIAHNGRDLFYLTGCWQVLGLTNLSCYRNGSLINSFSGSQLTYGPAIVPSSDLYKYGYRKCNYLYNPITDSWNVQGTTYLYFDAAINSWITFSIYY</sequence>
<reference evidence="2" key="1">
    <citation type="submission" date="2022-12" db="EMBL/GenBank/DDBJ databases">
        <authorList>
            <person name="Bing R.G."/>
            <person name="Willard D.J."/>
            <person name="Manesh M.J.H."/>
            <person name="Laemthong T."/>
            <person name="Crosby J.R."/>
            <person name="Kelly R.M."/>
        </authorList>
    </citation>
    <scope>NUCLEOTIDE SEQUENCE</scope>
    <source>
        <strain evidence="2">DSM 8990</strain>
    </source>
</reference>
<dbReference type="Proteomes" id="UP001164909">
    <property type="component" value="Chromosome"/>
</dbReference>